<feature type="domain" description="Erythromycin biosynthesis protein CIII-like C-terminal" evidence="1">
    <location>
        <begin position="237"/>
        <end position="354"/>
    </location>
</feature>
<dbReference type="Proteomes" id="UP001061862">
    <property type="component" value="Plasmid p_unnamed1"/>
</dbReference>
<dbReference type="InterPro" id="IPR050426">
    <property type="entry name" value="Glycosyltransferase_28"/>
</dbReference>
<dbReference type="EMBL" id="CP104964">
    <property type="protein sequence ID" value="UXN68204.1"/>
    <property type="molecule type" value="Genomic_DNA"/>
</dbReference>
<keyword evidence="2" id="KW-0614">Plasmid</keyword>
<dbReference type="Gene3D" id="3.40.50.2000">
    <property type="entry name" value="Glycogen Phosphorylase B"/>
    <property type="match status" value="2"/>
</dbReference>
<dbReference type="InterPro" id="IPR010610">
    <property type="entry name" value="EryCIII-like_C"/>
</dbReference>
<dbReference type="SUPFAM" id="SSF53756">
    <property type="entry name" value="UDP-Glycosyltransferase/glycogen phosphorylase"/>
    <property type="match status" value="1"/>
</dbReference>
<protein>
    <submittedName>
        <fullName evidence="2">Glycosyltransferase</fullName>
    </submittedName>
</protein>
<name>A0ABY6C7U1_9HYPH</name>
<dbReference type="Pfam" id="PF06722">
    <property type="entry name" value="EryCIII-like_C"/>
    <property type="match status" value="1"/>
</dbReference>
<evidence type="ECO:0000313" key="3">
    <source>
        <dbReference type="Proteomes" id="UP001061862"/>
    </source>
</evidence>
<dbReference type="InterPro" id="IPR002213">
    <property type="entry name" value="UDP_glucos_trans"/>
</dbReference>
<sequence length="392" mass="41975">MRVLLASYGSRGDVEPIAALAVQLLGQGVEVKACVPPDREFVELLDRYAIPSVPFPKSWRSWADQPSTAEEKVFSVDDYVGQHVAVTYPTLVEAAQDCDVMVASGMLHFVASSVAERVGIPLRFVLFSPSLLKPQPWQPLAVAAINAHRASINLPPISNAMEFLFTARPWLAADPLLSPLSDRQEMQLDRTGAWVSTDDRPLPRDLLAFLDAGAPPIYVGFGSMRMASDSARMAIEAIRELGHRIVLARGWSDLATIDAEKDCFSVGEVNQQALFPRMAAVVHHGGAGTTIAGAMAGIPQVVVPQAADQPYWASRVSALRIGAVHDGPVLTSSSLSLALLEALNPKVQKAASAMAQRIHRDGAAVAAKRLLDVVAQPLVTAKAGKHDPHSVS</sequence>
<evidence type="ECO:0000259" key="1">
    <source>
        <dbReference type="Pfam" id="PF06722"/>
    </source>
</evidence>
<gene>
    <name evidence="2" type="ORF">N8A98_01710</name>
</gene>
<geneLocation type="plasmid" evidence="2 3">
    <name>p_unnamed1</name>
</geneLocation>
<organism evidence="2 3">
    <name type="scientific">Devosia neptuniae</name>
    <dbReference type="NCBI Taxonomy" id="191302"/>
    <lineage>
        <taxon>Bacteria</taxon>
        <taxon>Pseudomonadati</taxon>
        <taxon>Pseudomonadota</taxon>
        <taxon>Alphaproteobacteria</taxon>
        <taxon>Hyphomicrobiales</taxon>
        <taxon>Devosiaceae</taxon>
        <taxon>Devosia</taxon>
    </lineage>
</organism>
<accession>A0ABY6C7U1</accession>
<dbReference type="CDD" id="cd03784">
    <property type="entry name" value="GT1_Gtf-like"/>
    <property type="match status" value="1"/>
</dbReference>
<reference evidence="2 3" key="1">
    <citation type="submission" date="2022-09" db="EMBL/GenBank/DDBJ databases">
        <title>Interaction between co-microsymbionts with complementary sets of symbiotic genes in legume-rhizobium systems.</title>
        <authorList>
            <person name="Safronova V."/>
            <person name="Sazanova A."/>
            <person name="Afonin A."/>
            <person name="Chirak E."/>
        </authorList>
    </citation>
    <scope>NUCLEOTIDE SEQUENCE [LARGE SCALE GENOMIC DNA]</scope>
    <source>
        <strain evidence="2 3">A18/4-1</strain>
        <plasmid evidence="2 3">p_unnamed1</plasmid>
    </source>
</reference>
<proteinExistence type="predicted"/>
<evidence type="ECO:0000313" key="2">
    <source>
        <dbReference type="EMBL" id="UXN68204.1"/>
    </source>
</evidence>
<dbReference type="PANTHER" id="PTHR48050">
    <property type="entry name" value="STEROL 3-BETA-GLUCOSYLTRANSFERASE"/>
    <property type="match status" value="1"/>
</dbReference>
<dbReference type="PANTHER" id="PTHR48050:SF13">
    <property type="entry name" value="STEROL 3-BETA-GLUCOSYLTRANSFERASE UGT80A2"/>
    <property type="match status" value="1"/>
</dbReference>
<keyword evidence="3" id="KW-1185">Reference proteome</keyword>